<protein>
    <submittedName>
        <fullName evidence="1">Uncharacterized protein</fullName>
    </submittedName>
</protein>
<evidence type="ECO:0000313" key="2">
    <source>
        <dbReference type="Proteomes" id="UP001355653"/>
    </source>
</evidence>
<evidence type="ECO:0000313" key="1">
    <source>
        <dbReference type="EMBL" id="MEB4793216.1"/>
    </source>
</evidence>
<comment type="caution">
    <text evidence="1">The sequence shown here is derived from an EMBL/GenBank/DDBJ whole genome shotgun (WGS) entry which is preliminary data.</text>
</comment>
<dbReference type="EMBL" id="JAROBY010000008">
    <property type="protein sequence ID" value="MEB4793216.1"/>
    <property type="molecule type" value="Genomic_DNA"/>
</dbReference>
<dbReference type="Proteomes" id="UP001355653">
    <property type="component" value="Unassembled WGS sequence"/>
</dbReference>
<dbReference type="RefSeq" id="WP_127452351.1">
    <property type="nucleotide sequence ID" value="NZ_JAROBY010000008.1"/>
</dbReference>
<gene>
    <name evidence="1" type="ORF">P5G65_04860</name>
</gene>
<reference evidence="1 2" key="1">
    <citation type="submission" date="2023-03" db="EMBL/GenBank/DDBJ databases">
        <title>Bacillus Genome Sequencing.</title>
        <authorList>
            <person name="Dunlap C."/>
        </authorList>
    </citation>
    <scope>NUCLEOTIDE SEQUENCE [LARGE SCALE GENOMIC DNA]</scope>
    <source>
        <strain evidence="1 2">NRS-1351</strain>
    </source>
</reference>
<name>A0ABU6D701_9BACL</name>
<proteinExistence type="predicted"/>
<organism evidence="1 2">
    <name type="scientific">Paenibacillus chondroitinus</name>
    <dbReference type="NCBI Taxonomy" id="59842"/>
    <lineage>
        <taxon>Bacteria</taxon>
        <taxon>Bacillati</taxon>
        <taxon>Bacillota</taxon>
        <taxon>Bacilli</taxon>
        <taxon>Bacillales</taxon>
        <taxon>Paenibacillaceae</taxon>
        <taxon>Paenibacillus</taxon>
    </lineage>
</organism>
<sequence length="123" mass="13522">MAFGNVAAERVAIESTYEGSCTVTAFQTVKHPITHVTGQQRINLFENEPCGLSQTTLASSIKTETDNTIAFDAKLFISPDVTITAGCEIRVLQNGMDQKFEQVGEPFRYATHQEILLKQVGRA</sequence>
<accession>A0ABU6D701</accession>
<keyword evidence="2" id="KW-1185">Reference proteome</keyword>